<dbReference type="AlphaFoldDB" id="A0A949N7X8"/>
<reference evidence="2" key="1">
    <citation type="submission" date="2021-06" db="EMBL/GenBank/DDBJ databases">
        <title>Sequencing of actinobacteria type strains.</title>
        <authorList>
            <person name="Nguyen G.-S."/>
            <person name="Wentzel A."/>
        </authorList>
    </citation>
    <scope>NUCLEOTIDE SEQUENCE</scope>
    <source>
        <strain evidence="2">P38-E01</strain>
    </source>
</reference>
<dbReference type="Pfam" id="PF26348">
    <property type="entry name" value="SRA_ScoMcrA"/>
    <property type="match status" value="1"/>
</dbReference>
<dbReference type="Proteomes" id="UP000694501">
    <property type="component" value="Unassembled WGS sequence"/>
</dbReference>
<organism evidence="2 3">
    <name type="scientific">Streptomyces tardus</name>
    <dbReference type="NCBI Taxonomy" id="2780544"/>
    <lineage>
        <taxon>Bacteria</taxon>
        <taxon>Bacillati</taxon>
        <taxon>Actinomycetota</taxon>
        <taxon>Actinomycetes</taxon>
        <taxon>Kitasatosporales</taxon>
        <taxon>Streptomycetaceae</taxon>
        <taxon>Streptomyces</taxon>
    </lineage>
</organism>
<keyword evidence="3" id="KW-1185">Reference proteome</keyword>
<feature type="domain" description="ScoMcrA-like SRA" evidence="1">
    <location>
        <begin position="16"/>
        <end position="153"/>
    </location>
</feature>
<keyword evidence="2" id="KW-0540">Nuclease</keyword>
<sequence length="315" mass="35088">MSEAAAAEVPWTLRPGDEIERKKLHRTYGGRTQGGIGPSAKTPHVFVFTDPAAGEQHGYYDGWMPDSSFHYSGEGQRGDQSMKSGNAAILNHRSDQRALRVFKGARGTVTYQGEFVIDTDNPWYTADAPETEGGPLRRVIIFRLLPVDTSPQAPTTSLGQFLEGHPEQVKQLPLERHETESTFVSPSGEVYEAQRRERRLIEDFTSFLNQQGHRCNRQTIRPPGETRPLFTDVYVNDLGLLVEAKGSVTRENVRMAIGQLADYGRFVDHGVRAILLPSEPRQDLLDLAKAQACAVIWPEGESFTSTDVRALPRAE</sequence>
<keyword evidence="2" id="KW-0255">Endonuclease</keyword>
<accession>A0A949N7X8</accession>
<name>A0A949N7X8_9ACTN</name>
<evidence type="ECO:0000313" key="2">
    <source>
        <dbReference type="EMBL" id="MBU7597936.1"/>
    </source>
</evidence>
<dbReference type="GO" id="GO:0004519">
    <property type="term" value="F:endonuclease activity"/>
    <property type="evidence" value="ECO:0007669"/>
    <property type="project" value="UniProtKB-KW"/>
</dbReference>
<keyword evidence="2" id="KW-0378">Hydrolase</keyword>
<comment type="caution">
    <text evidence="2">The sequence shown here is derived from an EMBL/GenBank/DDBJ whole genome shotgun (WGS) entry which is preliminary data.</text>
</comment>
<dbReference type="EMBL" id="JAELVF020000001">
    <property type="protein sequence ID" value="MBU7597936.1"/>
    <property type="molecule type" value="Genomic_DNA"/>
</dbReference>
<proteinExistence type="predicted"/>
<gene>
    <name evidence="2" type="ORF">JGS22_009975</name>
</gene>
<protein>
    <submittedName>
        <fullName evidence="2">Restriction endonuclease</fullName>
    </submittedName>
</protein>
<evidence type="ECO:0000259" key="1">
    <source>
        <dbReference type="Pfam" id="PF26348"/>
    </source>
</evidence>
<dbReference type="InterPro" id="IPR058712">
    <property type="entry name" value="SRA_ScoMcrA"/>
</dbReference>
<dbReference type="RefSeq" id="WP_211040942.1">
    <property type="nucleotide sequence ID" value="NZ_JAELVF020000001.1"/>
</dbReference>
<evidence type="ECO:0000313" key="3">
    <source>
        <dbReference type="Proteomes" id="UP000694501"/>
    </source>
</evidence>